<dbReference type="InterPro" id="IPR001750">
    <property type="entry name" value="ND/Mrp_TM"/>
</dbReference>
<comment type="subcellular location">
    <subcellularLocation>
        <location evidence="1">Cell membrane</location>
        <topology evidence="1">Multi-pass membrane protein</topology>
    </subcellularLocation>
    <subcellularLocation>
        <location evidence="7">Membrane</location>
        <topology evidence="7">Multi-pass membrane protein</topology>
    </subcellularLocation>
</comment>
<feature type="transmembrane region" description="Helical" evidence="8">
    <location>
        <begin position="275"/>
        <end position="293"/>
    </location>
</feature>
<gene>
    <name evidence="13" type="ORF">AZI87_17615</name>
</gene>
<feature type="transmembrane region" description="Helical" evidence="8">
    <location>
        <begin position="716"/>
        <end position="733"/>
    </location>
</feature>
<dbReference type="InterPro" id="IPR050616">
    <property type="entry name" value="CPA3_Na-H_Antiporter_A"/>
</dbReference>
<feature type="domain" description="NADH:quinone oxidoreductase/Mrp antiporter transmembrane" evidence="9">
    <location>
        <begin position="107"/>
        <end position="392"/>
    </location>
</feature>
<feature type="transmembrane region" description="Helical" evidence="8">
    <location>
        <begin position="111"/>
        <end position="130"/>
    </location>
</feature>
<evidence type="ECO:0000259" key="11">
    <source>
        <dbReference type="Pfam" id="PF13244"/>
    </source>
</evidence>
<feature type="transmembrane region" description="Helical" evidence="8">
    <location>
        <begin position="473"/>
        <end position="495"/>
    </location>
</feature>
<feature type="transmembrane region" description="Helical" evidence="8">
    <location>
        <begin position="88"/>
        <end position="105"/>
    </location>
</feature>
<keyword evidence="2" id="KW-0813">Transport</keyword>
<sequence>MTWWILSFFVYALLSRFIMRSPTVIWRLLFAAPFAITFIEAISSFLNRQWPENRDGLSDFFACIVMGIGMCVSIYAGAYFSKDDAKRFFPLLFFFTGSMLGVLWVDNIFVFFTFWEATALCSFLLIAFHYEDSDTRKSARQALIVNAAGGLSLLTAFLILNQMTGSTSLDEIIRSQNVKIHESPLLISLIVFAAITKSAQFPFHFWLPNAMKAPTPASCYLHSATMVKLGVFLLARFSPLFQETTLWIVLLVTLGGITSLGALFISLLKTDLKQMFAWTTVSALGSIFILLGIPHEYSWKSFVSYIFAHSCYKASLFLCVGNIDKQIGTRSLYSINNLTQRMPITSAAMILSLGSMIGLPFTLGFLGKEYLLTSVLHLKGENTLLLIVLVCTGALSIVVAYRLLKLIFKKDARPNRSLREARFSMWAPALALAMAGWISNFFLNDINEYFLKPIVSSILLKRTDLELQAWTGFNMGLVLSICTFLLGGILSYFLVRRLSHIEIWLRFDQQRKEKNEVLPVLASWFTEVFQNGKLSNYLYWLLLPLGIWTFWMAFMQESLSLLKAPDISSGPELLAAILLLAGLVPLLKSSRPLLQVMGLGLVGYGVGLFFILADAPDLAMTQMAVETVSLLVFILCLQPLKTKPLPLPETYQILRGVFTVLSFFSMLWLVPILEKGKVPSLISPYFAENAPTLGKGSNVVNVILVDFRALDTMGEITVLSIVALGASILFKRLRKRENPFTHSPIIDIATKLFLVIFSSISVYLLLRGHNNPGGGFVGGLILAIALIFHSLVFGEFSTRKILLGSSHHWMVAGLGLCFASGIAPVLFKDLPPLTSLWLPGPVSLGLPVVFDVGVYCVIVGVMTTVFFAFNGRTLR</sequence>
<keyword evidence="6 8" id="KW-0472">Membrane</keyword>
<protein>
    <recommendedName>
        <fullName evidence="15">NADH dehydrogenase</fullName>
    </recommendedName>
</protein>
<feature type="transmembrane region" description="Helical" evidence="8">
    <location>
        <begin position="305"/>
        <end position="323"/>
    </location>
</feature>
<dbReference type="AlphaFoldDB" id="A0A162FUV0"/>
<keyword evidence="4 7" id="KW-0812">Transmembrane</keyword>
<keyword evidence="5 8" id="KW-1133">Transmembrane helix</keyword>
<evidence type="ECO:0000313" key="13">
    <source>
        <dbReference type="EMBL" id="KYG62341.1"/>
    </source>
</evidence>
<evidence type="ECO:0000256" key="3">
    <source>
        <dbReference type="ARBA" id="ARBA00022475"/>
    </source>
</evidence>
<feature type="domain" description="Na+/H+ antiporter MnhB subunit-related protein" evidence="10">
    <location>
        <begin position="745"/>
        <end position="864"/>
    </location>
</feature>
<feature type="transmembrane region" description="Helical" evidence="8">
    <location>
        <begin position="567"/>
        <end position="586"/>
    </location>
</feature>
<evidence type="ECO:0000259" key="10">
    <source>
        <dbReference type="Pfam" id="PF04039"/>
    </source>
</evidence>
<dbReference type="OrthoDB" id="5287408at2"/>
<feature type="transmembrane region" description="Helical" evidence="8">
    <location>
        <begin position="745"/>
        <end position="764"/>
    </location>
</feature>
<feature type="transmembrane region" description="Helical" evidence="8">
    <location>
        <begin position="652"/>
        <end position="673"/>
    </location>
</feature>
<evidence type="ECO:0000313" key="14">
    <source>
        <dbReference type="Proteomes" id="UP000075799"/>
    </source>
</evidence>
<dbReference type="Pfam" id="PF13244">
    <property type="entry name" value="MbhD"/>
    <property type="match status" value="1"/>
</dbReference>
<evidence type="ECO:0008006" key="15">
    <source>
        <dbReference type="Google" id="ProtNLM"/>
    </source>
</evidence>
<organism evidence="13 14">
    <name type="scientific">Bdellovibrio bacteriovorus</name>
    <dbReference type="NCBI Taxonomy" id="959"/>
    <lineage>
        <taxon>Bacteria</taxon>
        <taxon>Pseudomonadati</taxon>
        <taxon>Bdellovibrionota</taxon>
        <taxon>Bdellovibrionia</taxon>
        <taxon>Bdellovibrionales</taxon>
        <taxon>Pseudobdellovibrionaceae</taxon>
        <taxon>Bdellovibrio</taxon>
    </lineage>
</organism>
<evidence type="ECO:0000256" key="6">
    <source>
        <dbReference type="ARBA" id="ARBA00023136"/>
    </source>
</evidence>
<accession>A0A162FUV0</accession>
<feature type="transmembrane region" description="Helical" evidence="8">
    <location>
        <begin position="776"/>
        <end position="796"/>
    </location>
</feature>
<evidence type="ECO:0000256" key="8">
    <source>
        <dbReference type="SAM" id="Phobius"/>
    </source>
</evidence>
<feature type="transmembrane region" description="Helical" evidence="8">
    <location>
        <begin position="847"/>
        <end position="869"/>
    </location>
</feature>
<proteinExistence type="predicted"/>
<dbReference type="PANTHER" id="PTHR43373">
    <property type="entry name" value="NA(+)/H(+) ANTIPORTER SUBUNIT"/>
    <property type="match status" value="1"/>
</dbReference>
<feature type="transmembrane region" description="Helical" evidence="8">
    <location>
        <begin position="58"/>
        <end position="81"/>
    </location>
</feature>
<dbReference type="RefSeq" id="WP_063209781.1">
    <property type="nucleotide sequence ID" value="NZ_LUKD01000009.1"/>
</dbReference>
<feature type="transmembrane region" description="Helical" evidence="8">
    <location>
        <begin position="537"/>
        <end position="555"/>
    </location>
</feature>
<feature type="transmembrane region" description="Helical" evidence="8">
    <location>
        <begin position="808"/>
        <end position="827"/>
    </location>
</feature>
<dbReference type="InterPro" id="IPR046806">
    <property type="entry name" value="MrpA_C/MbhE"/>
</dbReference>
<dbReference type="InterPro" id="IPR025383">
    <property type="entry name" value="MrpA_C/MbhD"/>
</dbReference>
<dbReference type="InterPro" id="IPR007182">
    <property type="entry name" value="MnhB"/>
</dbReference>
<name>A0A162FUV0_BDEBC</name>
<feature type="transmembrane region" description="Helical" evidence="8">
    <location>
        <begin position="619"/>
        <end position="640"/>
    </location>
</feature>
<evidence type="ECO:0000259" key="12">
    <source>
        <dbReference type="Pfam" id="PF20501"/>
    </source>
</evidence>
<dbReference type="PANTHER" id="PTHR43373:SF1">
    <property type="entry name" value="NA(+)_H(+) ANTIPORTER SUBUNIT A"/>
    <property type="match status" value="1"/>
</dbReference>
<evidence type="ECO:0000256" key="7">
    <source>
        <dbReference type="RuleBase" id="RU000320"/>
    </source>
</evidence>
<dbReference type="GO" id="GO:0005886">
    <property type="term" value="C:plasma membrane"/>
    <property type="evidence" value="ECO:0007669"/>
    <property type="project" value="UniProtKB-SubCell"/>
</dbReference>
<feature type="transmembrane region" description="Helical" evidence="8">
    <location>
        <begin position="593"/>
        <end position="613"/>
    </location>
</feature>
<evidence type="ECO:0000256" key="5">
    <source>
        <dbReference type="ARBA" id="ARBA00022989"/>
    </source>
</evidence>
<dbReference type="Pfam" id="PF20501">
    <property type="entry name" value="MbhE"/>
    <property type="match status" value="1"/>
</dbReference>
<feature type="transmembrane region" description="Helical" evidence="8">
    <location>
        <begin position="219"/>
        <end position="238"/>
    </location>
</feature>
<feature type="domain" description="MrpA C-terminal/MbhD" evidence="11">
    <location>
        <begin position="577"/>
        <end position="640"/>
    </location>
</feature>
<feature type="transmembrane region" description="Helical" evidence="8">
    <location>
        <begin position="244"/>
        <end position="268"/>
    </location>
</feature>
<feature type="domain" description="MrpA C-terminal/MbhE" evidence="12">
    <location>
        <begin position="676"/>
        <end position="737"/>
    </location>
</feature>
<feature type="transmembrane region" description="Helical" evidence="8">
    <location>
        <begin position="383"/>
        <end position="404"/>
    </location>
</feature>
<feature type="transmembrane region" description="Helical" evidence="8">
    <location>
        <begin position="425"/>
        <end position="443"/>
    </location>
</feature>
<evidence type="ECO:0000256" key="1">
    <source>
        <dbReference type="ARBA" id="ARBA00004651"/>
    </source>
</evidence>
<feature type="transmembrane region" description="Helical" evidence="8">
    <location>
        <begin position="142"/>
        <end position="160"/>
    </location>
</feature>
<evidence type="ECO:0000256" key="4">
    <source>
        <dbReference type="ARBA" id="ARBA00022692"/>
    </source>
</evidence>
<dbReference type="EMBL" id="LUKD01000009">
    <property type="protein sequence ID" value="KYG62341.1"/>
    <property type="molecule type" value="Genomic_DNA"/>
</dbReference>
<reference evidence="13 14" key="1">
    <citation type="submission" date="2016-03" db="EMBL/GenBank/DDBJ databases">
        <authorList>
            <person name="Ploux O."/>
        </authorList>
    </citation>
    <scope>NUCLEOTIDE SEQUENCE [LARGE SCALE GENOMIC DNA]</scope>
    <source>
        <strain evidence="13 14">EC13</strain>
    </source>
</reference>
<dbReference type="Pfam" id="PF04039">
    <property type="entry name" value="MnhB"/>
    <property type="match status" value="1"/>
</dbReference>
<feature type="transmembrane region" description="Helical" evidence="8">
    <location>
        <begin position="185"/>
        <end position="207"/>
    </location>
</feature>
<comment type="caution">
    <text evidence="13">The sequence shown here is derived from an EMBL/GenBank/DDBJ whole genome shotgun (WGS) entry which is preliminary data.</text>
</comment>
<dbReference type="PRINTS" id="PR01434">
    <property type="entry name" value="NADHDHGNASE5"/>
</dbReference>
<feature type="transmembrane region" description="Helical" evidence="8">
    <location>
        <begin position="24"/>
        <end position="46"/>
    </location>
</feature>
<feature type="transmembrane region" description="Helical" evidence="8">
    <location>
        <begin position="344"/>
        <end position="363"/>
    </location>
</feature>
<evidence type="ECO:0000259" key="9">
    <source>
        <dbReference type="Pfam" id="PF00361"/>
    </source>
</evidence>
<dbReference type="Pfam" id="PF00361">
    <property type="entry name" value="Proton_antipo_M"/>
    <property type="match status" value="1"/>
</dbReference>
<evidence type="ECO:0000256" key="2">
    <source>
        <dbReference type="ARBA" id="ARBA00022448"/>
    </source>
</evidence>
<dbReference type="Proteomes" id="UP000075799">
    <property type="component" value="Unassembled WGS sequence"/>
</dbReference>
<keyword evidence="3" id="KW-1003">Cell membrane</keyword>